<evidence type="ECO:0000313" key="1">
    <source>
        <dbReference type="EMBL" id="GIX73397.1"/>
    </source>
</evidence>
<accession>A0AAV4MMA4</accession>
<dbReference type="Proteomes" id="UP001054945">
    <property type="component" value="Unassembled WGS sequence"/>
</dbReference>
<organism evidence="1 2">
    <name type="scientific">Caerostris extrusa</name>
    <name type="common">Bark spider</name>
    <name type="synonym">Caerostris bankana</name>
    <dbReference type="NCBI Taxonomy" id="172846"/>
    <lineage>
        <taxon>Eukaryota</taxon>
        <taxon>Metazoa</taxon>
        <taxon>Ecdysozoa</taxon>
        <taxon>Arthropoda</taxon>
        <taxon>Chelicerata</taxon>
        <taxon>Arachnida</taxon>
        <taxon>Araneae</taxon>
        <taxon>Araneomorphae</taxon>
        <taxon>Entelegynae</taxon>
        <taxon>Araneoidea</taxon>
        <taxon>Araneidae</taxon>
        <taxon>Caerostris</taxon>
    </lineage>
</organism>
<gene>
    <name evidence="1" type="ORF">CEXT_485881</name>
</gene>
<evidence type="ECO:0000313" key="2">
    <source>
        <dbReference type="Proteomes" id="UP001054945"/>
    </source>
</evidence>
<proteinExistence type="predicted"/>
<sequence>MKQYKKNAPNLNLVRLSFFLPGALIRGRFSDDPISAVTGIDLSKEIARIVAVTRTSRFITAGRLGLQRPLSHRRSDNGEIKQHAPLHRNLAITRVTDPICCVPVNI</sequence>
<name>A0AAV4MMA4_CAEEX</name>
<protein>
    <submittedName>
        <fullName evidence="1">Uncharacterized protein</fullName>
    </submittedName>
</protein>
<dbReference type="EMBL" id="BPLR01019948">
    <property type="protein sequence ID" value="GIX73397.1"/>
    <property type="molecule type" value="Genomic_DNA"/>
</dbReference>
<dbReference type="AlphaFoldDB" id="A0AAV4MMA4"/>
<reference evidence="1 2" key="1">
    <citation type="submission" date="2021-06" db="EMBL/GenBank/DDBJ databases">
        <title>Caerostris extrusa draft genome.</title>
        <authorList>
            <person name="Kono N."/>
            <person name="Arakawa K."/>
        </authorList>
    </citation>
    <scope>NUCLEOTIDE SEQUENCE [LARGE SCALE GENOMIC DNA]</scope>
</reference>
<keyword evidence="2" id="KW-1185">Reference proteome</keyword>
<comment type="caution">
    <text evidence="1">The sequence shown here is derived from an EMBL/GenBank/DDBJ whole genome shotgun (WGS) entry which is preliminary data.</text>
</comment>